<comment type="caution">
    <text evidence="3">The sequence shown here is derived from an EMBL/GenBank/DDBJ whole genome shotgun (WGS) entry which is preliminary data.</text>
</comment>
<feature type="transmembrane region" description="Helical" evidence="1">
    <location>
        <begin position="12"/>
        <end position="33"/>
    </location>
</feature>
<dbReference type="InterPro" id="IPR056264">
    <property type="entry name" value="R2_ABCA1-4-like"/>
</dbReference>
<dbReference type="GO" id="GO:0016887">
    <property type="term" value="F:ATP hydrolysis activity"/>
    <property type="evidence" value="ECO:0007669"/>
    <property type="project" value="InterPro"/>
</dbReference>
<reference evidence="3" key="1">
    <citation type="journal article" date="2020" name="Cell">
        <title>Large-Scale Comparative Analyses of Tick Genomes Elucidate Their Genetic Diversity and Vector Capacities.</title>
        <authorList>
            <consortium name="Tick Genome and Microbiome Consortium (TIGMIC)"/>
            <person name="Jia N."/>
            <person name="Wang J."/>
            <person name="Shi W."/>
            <person name="Du L."/>
            <person name="Sun Y."/>
            <person name="Zhan W."/>
            <person name="Jiang J.F."/>
            <person name="Wang Q."/>
            <person name="Zhang B."/>
            <person name="Ji P."/>
            <person name="Bell-Sakyi L."/>
            <person name="Cui X.M."/>
            <person name="Yuan T.T."/>
            <person name="Jiang B.G."/>
            <person name="Yang W.F."/>
            <person name="Lam T.T."/>
            <person name="Chang Q.C."/>
            <person name="Ding S.J."/>
            <person name="Wang X.J."/>
            <person name="Zhu J.G."/>
            <person name="Ruan X.D."/>
            <person name="Zhao L."/>
            <person name="Wei J.T."/>
            <person name="Ye R.Z."/>
            <person name="Que T.C."/>
            <person name="Du C.H."/>
            <person name="Zhou Y.H."/>
            <person name="Cheng J.X."/>
            <person name="Dai P.F."/>
            <person name="Guo W.B."/>
            <person name="Han X.H."/>
            <person name="Huang E.J."/>
            <person name="Li L.F."/>
            <person name="Wei W."/>
            <person name="Gao Y.C."/>
            <person name="Liu J.Z."/>
            <person name="Shao H.Z."/>
            <person name="Wang X."/>
            <person name="Wang C.C."/>
            <person name="Yang T.C."/>
            <person name="Huo Q.B."/>
            <person name="Li W."/>
            <person name="Chen H.Y."/>
            <person name="Chen S.E."/>
            <person name="Zhou L.G."/>
            <person name="Ni X.B."/>
            <person name="Tian J.H."/>
            <person name="Sheng Y."/>
            <person name="Liu T."/>
            <person name="Pan Y.S."/>
            <person name="Xia L.Y."/>
            <person name="Li J."/>
            <person name="Zhao F."/>
            <person name="Cao W.C."/>
        </authorList>
    </citation>
    <scope>NUCLEOTIDE SEQUENCE</scope>
    <source>
        <strain evidence="3">Rmic-2018</strain>
    </source>
</reference>
<name>A0A9J6E4N7_RHIMP</name>
<dbReference type="GO" id="GO:0005319">
    <property type="term" value="F:lipid transporter activity"/>
    <property type="evidence" value="ECO:0007669"/>
    <property type="project" value="TreeGrafter"/>
</dbReference>
<dbReference type="GO" id="GO:0005524">
    <property type="term" value="F:ATP binding"/>
    <property type="evidence" value="ECO:0007669"/>
    <property type="project" value="InterPro"/>
</dbReference>
<reference evidence="3" key="2">
    <citation type="submission" date="2021-09" db="EMBL/GenBank/DDBJ databases">
        <authorList>
            <person name="Jia N."/>
            <person name="Wang J."/>
            <person name="Shi W."/>
            <person name="Du L."/>
            <person name="Sun Y."/>
            <person name="Zhan W."/>
            <person name="Jiang J."/>
            <person name="Wang Q."/>
            <person name="Zhang B."/>
            <person name="Ji P."/>
            <person name="Sakyi L.B."/>
            <person name="Cui X."/>
            <person name="Yuan T."/>
            <person name="Jiang B."/>
            <person name="Yang W."/>
            <person name="Lam T.T.-Y."/>
            <person name="Chang Q."/>
            <person name="Ding S."/>
            <person name="Wang X."/>
            <person name="Zhu J."/>
            <person name="Ruan X."/>
            <person name="Zhao L."/>
            <person name="Wei J."/>
            <person name="Que T."/>
            <person name="Du C."/>
            <person name="Cheng J."/>
            <person name="Dai P."/>
            <person name="Han X."/>
            <person name="Huang E."/>
            <person name="Gao Y."/>
            <person name="Liu J."/>
            <person name="Shao H."/>
            <person name="Ye R."/>
            <person name="Li L."/>
            <person name="Wei W."/>
            <person name="Wang X."/>
            <person name="Wang C."/>
            <person name="Huo Q."/>
            <person name="Li W."/>
            <person name="Guo W."/>
            <person name="Chen H."/>
            <person name="Chen S."/>
            <person name="Zhou L."/>
            <person name="Zhou L."/>
            <person name="Ni X."/>
            <person name="Tian J."/>
            <person name="Zhou Y."/>
            <person name="Sheng Y."/>
            <person name="Liu T."/>
            <person name="Pan Y."/>
            <person name="Xia L."/>
            <person name="Li J."/>
            <person name="Zhao F."/>
            <person name="Cao W."/>
        </authorList>
    </citation>
    <scope>NUCLEOTIDE SEQUENCE</scope>
    <source>
        <strain evidence="3">Rmic-2018</strain>
        <tissue evidence="3">Larvae</tissue>
    </source>
</reference>
<evidence type="ECO:0000256" key="1">
    <source>
        <dbReference type="SAM" id="Phobius"/>
    </source>
</evidence>
<organism evidence="3 4">
    <name type="scientific">Rhipicephalus microplus</name>
    <name type="common">Cattle tick</name>
    <name type="synonym">Boophilus microplus</name>
    <dbReference type="NCBI Taxonomy" id="6941"/>
    <lineage>
        <taxon>Eukaryota</taxon>
        <taxon>Metazoa</taxon>
        <taxon>Ecdysozoa</taxon>
        <taxon>Arthropoda</taxon>
        <taxon>Chelicerata</taxon>
        <taxon>Arachnida</taxon>
        <taxon>Acari</taxon>
        <taxon>Parasitiformes</taxon>
        <taxon>Ixodida</taxon>
        <taxon>Ixodoidea</taxon>
        <taxon>Ixodidae</taxon>
        <taxon>Rhipicephalinae</taxon>
        <taxon>Rhipicephalus</taxon>
        <taxon>Boophilus</taxon>
    </lineage>
</organism>
<keyword evidence="1" id="KW-0812">Transmembrane</keyword>
<dbReference type="Pfam" id="PF23321">
    <property type="entry name" value="R1_ABCA1"/>
    <property type="match status" value="1"/>
</dbReference>
<keyword evidence="4" id="KW-1185">Reference proteome</keyword>
<dbReference type="SUPFAM" id="SSF52540">
    <property type="entry name" value="P-loop containing nucleoside triphosphate hydrolases"/>
    <property type="match status" value="1"/>
</dbReference>
<proteinExistence type="predicted"/>
<gene>
    <name evidence="3" type="ORF">HPB51_001248</name>
</gene>
<keyword evidence="1" id="KW-1133">Transmembrane helix</keyword>
<accession>A0A9J6E4N7</accession>
<evidence type="ECO:0000313" key="4">
    <source>
        <dbReference type="Proteomes" id="UP000821866"/>
    </source>
</evidence>
<dbReference type="GO" id="GO:0016020">
    <property type="term" value="C:membrane"/>
    <property type="evidence" value="ECO:0007669"/>
    <property type="project" value="InterPro"/>
</dbReference>
<dbReference type="Pfam" id="PF00005">
    <property type="entry name" value="ABC_tran"/>
    <property type="match status" value="1"/>
</dbReference>
<dbReference type="Proteomes" id="UP000821866">
    <property type="component" value="Chromosome 3"/>
</dbReference>
<dbReference type="VEuPathDB" id="VectorBase:LOC119165052"/>
<dbReference type="GO" id="GO:0140359">
    <property type="term" value="F:ABC-type transporter activity"/>
    <property type="evidence" value="ECO:0007669"/>
    <property type="project" value="InterPro"/>
</dbReference>
<keyword evidence="1" id="KW-0472">Membrane</keyword>
<dbReference type="EMBL" id="JABSTU010000005">
    <property type="protein sequence ID" value="KAH8029523.1"/>
    <property type="molecule type" value="Genomic_DNA"/>
</dbReference>
<dbReference type="PROSITE" id="PS50893">
    <property type="entry name" value="ABC_TRANSPORTER_2"/>
    <property type="match status" value="1"/>
</dbReference>
<dbReference type="PANTHER" id="PTHR19229:SF250">
    <property type="entry name" value="ABC TRANSPORTER DOMAIN-CONTAINING PROTEIN-RELATED"/>
    <property type="match status" value="1"/>
</dbReference>
<feature type="domain" description="ABC transporter" evidence="2">
    <location>
        <begin position="204"/>
        <end position="446"/>
    </location>
</feature>
<dbReference type="AlphaFoldDB" id="A0A9J6E4N7"/>
<sequence length="560" mass="61625">MISGLGPVTYWLINFAFDFMFYMGTALIVLLPLPFVPYTTLAAEDFPGTGPTFLIVSQYASRSPYAVMSPAAVIAAAGDTTDTLLTTVIEVTLQVLRLLPNQSYSRGMTKIIQLAREKGICRKGGLQLESRCHTRQAQGRLSLLQCCLHLDAPDPSEYAIKPLDVSPYSVFYEFITLTIEGPVLFALLVCIEIWLPSVDMALSSLDQNVYKEGAVPAPAPSPAVGKALAGSKKGLSFTVRTGECFGLLGVNGVGKTTTFRVLTGDILPHFGDAKVSGFSIVHQTWHCQRYLGYCPQRDGLLDMLTGTETLLLFGRLRGLNITPQYLNVLAHIFRLEEIVDHLVVTYSVGNRRKLSICVSMMGMPRMLLLDEPYNTIATTARKRIVNYISELQRVSKMSILLSSHSLSDVEFLCNRIAIMGEGRLQCLGSLTHLKEKFGKGYTIGVKTYPDKKQDFVYQKEVADAVCNTFPETEMVHSVQGLLEFRMSHVEMPWSEMFTRMAKIKKRFKLQDFFISDTSLEQIYTSVTRKEAFEAAAAAAAATAAPATGALPPGLGTSLGI</sequence>
<dbReference type="InterPro" id="IPR026082">
    <property type="entry name" value="ABCA"/>
</dbReference>
<dbReference type="PROSITE" id="PS00211">
    <property type="entry name" value="ABC_TRANSPORTER_1"/>
    <property type="match status" value="1"/>
</dbReference>
<evidence type="ECO:0000313" key="3">
    <source>
        <dbReference type="EMBL" id="KAH8029523.1"/>
    </source>
</evidence>
<protein>
    <recommendedName>
        <fullName evidence="2">ABC transporter domain-containing protein</fullName>
    </recommendedName>
</protein>
<dbReference type="InterPro" id="IPR017871">
    <property type="entry name" value="ABC_transporter-like_CS"/>
</dbReference>
<dbReference type="InterPro" id="IPR003439">
    <property type="entry name" value="ABC_transporter-like_ATP-bd"/>
</dbReference>
<dbReference type="PANTHER" id="PTHR19229">
    <property type="entry name" value="ATP-BINDING CASSETTE TRANSPORTER SUBFAMILY A ABCA"/>
    <property type="match status" value="1"/>
</dbReference>
<dbReference type="InterPro" id="IPR027417">
    <property type="entry name" value="P-loop_NTPase"/>
</dbReference>
<evidence type="ECO:0000259" key="2">
    <source>
        <dbReference type="PROSITE" id="PS50893"/>
    </source>
</evidence>
<dbReference type="Gene3D" id="3.40.50.300">
    <property type="entry name" value="P-loop containing nucleotide triphosphate hydrolases"/>
    <property type="match status" value="1"/>
</dbReference>